<evidence type="ECO:0000256" key="3">
    <source>
        <dbReference type="ARBA" id="ARBA00007487"/>
    </source>
</evidence>
<evidence type="ECO:0000313" key="18">
    <source>
        <dbReference type="EMBL" id="MBI3015383.1"/>
    </source>
</evidence>
<evidence type="ECO:0000256" key="6">
    <source>
        <dbReference type="ARBA" id="ARBA00022490"/>
    </source>
</evidence>
<dbReference type="NCBIfam" id="TIGR00636">
    <property type="entry name" value="PduO_Nterm"/>
    <property type="match status" value="1"/>
</dbReference>
<feature type="coiled-coil region" evidence="16">
    <location>
        <begin position="44"/>
        <end position="78"/>
    </location>
</feature>
<comment type="subcellular location">
    <subcellularLocation>
        <location evidence="1">Cytoplasm</location>
    </subcellularLocation>
</comment>
<dbReference type="GO" id="GO:0008817">
    <property type="term" value="F:corrinoid adenosyltransferase activity"/>
    <property type="evidence" value="ECO:0007669"/>
    <property type="project" value="UniProtKB-UniRule"/>
</dbReference>
<sequence>MGVYTRTGDKGETGLAGGRRVAKDSSRIEAYGTVDELNATVGIVRALNRDLRKHSAVRAELEEVLRQVQQQLFDLGADLATPTEEGRPVTTRIGESQVKEMEALMDRWQKDLKPLKSFVLPGGGKLSGFLHQCRTVCRRAERQVVKLSRQEDVGPWPQIYLNRLGDLFFVLSRWISHHLQESETLWEGGLASRPRRR</sequence>
<evidence type="ECO:0000313" key="19">
    <source>
        <dbReference type="Proteomes" id="UP000741360"/>
    </source>
</evidence>
<proteinExistence type="inferred from homology"/>
<dbReference type="PANTHER" id="PTHR12213">
    <property type="entry name" value="CORRINOID ADENOSYLTRANSFERASE"/>
    <property type="match status" value="1"/>
</dbReference>
<keyword evidence="15" id="KW-0169">Cobalamin biosynthesis</keyword>
<evidence type="ECO:0000256" key="14">
    <source>
        <dbReference type="ARBA" id="ARBA00048692"/>
    </source>
</evidence>
<dbReference type="FunFam" id="1.20.1200.10:FF:000003">
    <property type="entry name" value="ATP:cob(I)alamin adenosyltransferase"/>
    <property type="match status" value="1"/>
</dbReference>
<evidence type="ECO:0000256" key="5">
    <source>
        <dbReference type="ARBA" id="ARBA00020963"/>
    </source>
</evidence>
<dbReference type="AlphaFoldDB" id="A0A932M0T1"/>
<dbReference type="GO" id="GO:0005737">
    <property type="term" value="C:cytoplasm"/>
    <property type="evidence" value="ECO:0007669"/>
    <property type="project" value="UniProtKB-SubCell"/>
</dbReference>
<accession>A0A932M0T1</accession>
<protein>
    <recommendedName>
        <fullName evidence="5 15">Corrinoid adenosyltransferase</fullName>
        <ecNumber evidence="4 15">2.5.1.17</ecNumber>
    </recommendedName>
    <alternativeName>
        <fullName evidence="10 15">Cob(II)alamin adenosyltransferase</fullName>
    </alternativeName>
    <alternativeName>
        <fullName evidence="12 15">Cob(II)yrinic acid a,c-diamide adenosyltransferase</fullName>
    </alternativeName>
    <alternativeName>
        <fullName evidence="11 15">Cobinamide/cobalamin adenosyltransferase</fullName>
    </alternativeName>
</protein>
<feature type="domain" description="Cobalamin adenosyltransferase-like" evidence="17">
    <location>
        <begin position="3"/>
        <end position="175"/>
    </location>
</feature>
<dbReference type="PANTHER" id="PTHR12213:SF0">
    <property type="entry name" value="CORRINOID ADENOSYLTRANSFERASE MMAB"/>
    <property type="match status" value="1"/>
</dbReference>
<organism evidence="18 19">
    <name type="scientific">Tectimicrobiota bacterium</name>
    <dbReference type="NCBI Taxonomy" id="2528274"/>
    <lineage>
        <taxon>Bacteria</taxon>
        <taxon>Pseudomonadati</taxon>
        <taxon>Nitrospinota/Tectimicrobiota group</taxon>
        <taxon>Candidatus Tectimicrobiota</taxon>
    </lineage>
</organism>
<keyword evidence="7 15" id="KW-0808">Transferase</keyword>
<keyword evidence="9 15" id="KW-0067">ATP-binding</keyword>
<name>A0A932M0T1_UNCTE</name>
<evidence type="ECO:0000256" key="12">
    <source>
        <dbReference type="ARBA" id="ARBA00033354"/>
    </source>
</evidence>
<dbReference type="GO" id="GO:0005524">
    <property type="term" value="F:ATP binding"/>
    <property type="evidence" value="ECO:0007669"/>
    <property type="project" value="UniProtKB-UniRule"/>
</dbReference>
<dbReference type="Gene3D" id="1.20.1200.10">
    <property type="entry name" value="Cobalamin adenosyltransferase-like"/>
    <property type="match status" value="1"/>
</dbReference>
<evidence type="ECO:0000256" key="8">
    <source>
        <dbReference type="ARBA" id="ARBA00022741"/>
    </source>
</evidence>
<dbReference type="EMBL" id="JACPSX010000190">
    <property type="protein sequence ID" value="MBI3015383.1"/>
    <property type="molecule type" value="Genomic_DNA"/>
</dbReference>
<evidence type="ECO:0000256" key="13">
    <source>
        <dbReference type="ARBA" id="ARBA00048555"/>
    </source>
</evidence>
<dbReference type="InterPro" id="IPR029499">
    <property type="entry name" value="PduO-typ"/>
</dbReference>
<evidence type="ECO:0000256" key="16">
    <source>
        <dbReference type="SAM" id="Coils"/>
    </source>
</evidence>
<comment type="caution">
    <text evidence="18">The sequence shown here is derived from an EMBL/GenBank/DDBJ whole genome shotgun (WGS) entry which is preliminary data.</text>
</comment>
<dbReference type="EC" id="2.5.1.17" evidence="4 15"/>
<gene>
    <name evidence="18" type="ORF">HYY65_10060</name>
</gene>
<evidence type="ECO:0000256" key="7">
    <source>
        <dbReference type="ARBA" id="ARBA00022679"/>
    </source>
</evidence>
<dbReference type="SUPFAM" id="SSF89028">
    <property type="entry name" value="Cobalamin adenosyltransferase-like"/>
    <property type="match status" value="1"/>
</dbReference>
<comment type="similarity">
    <text evidence="3 15">Belongs to the Cob(I)alamin adenosyltransferase family.</text>
</comment>
<evidence type="ECO:0000256" key="10">
    <source>
        <dbReference type="ARBA" id="ARBA00031529"/>
    </source>
</evidence>
<evidence type="ECO:0000259" key="17">
    <source>
        <dbReference type="Pfam" id="PF01923"/>
    </source>
</evidence>
<dbReference type="InterPro" id="IPR036451">
    <property type="entry name" value="CblAdoTrfase-like_sf"/>
</dbReference>
<dbReference type="GO" id="GO:0009236">
    <property type="term" value="P:cobalamin biosynthetic process"/>
    <property type="evidence" value="ECO:0007669"/>
    <property type="project" value="UniProtKB-UniRule"/>
</dbReference>
<comment type="pathway">
    <text evidence="2 15">Cofactor biosynthesis; adenosylcobalamin biosynthesis; adenosylcobalamin from cob(II)yrinate a,c-diamide: step 2/7.</text>
</comment>
<keyword evidence="16" id="KW-0175">Coiled coil</keyword>
<comment type="catalytic activity">
    <reaction evidence="13 15">
        <text>2 cob(II)yrinate a,c diamide + reduced [electron-transfer flavoprotein] + 2 ATP = 2 adenosylcob(III)yrinate a,c-diamide + 2 triphosphate + oxidized [electron-transfer flavoprotein] + 3 H(+)</text>
        <dbReference type="Rhea" id="RHEA:11528"/>
        <dbReference type="Rhea" id="RHEA-COMP:10685"/>
        <dbReference type="Rhea" id="RHEA-COMP:10686"/>
        <dbReference type="ChEBI" id="CHEBI:15378"/>
        <dbReference type="ChEBI" id="CHEBI:18036"/>
        <dbReference type="ChEBI" id="CHEBI:30616"/>
        <dbReference type="ChEBI" id="CHEBI:57692"/>
        <dbReference type="ChEBI" id="CHEBI:58307"/>
        <dbReference type="ChEBI" id="CHEBI:58503"/>
        <dbReference type="ChEBI" id="CHEBI:58537"/>
        <dbReference type="EC" id="2.5.1.17"/>
    </reaction>
</comment>
<dbReference type="Proteomes" id="UP000741360">
    <property type="component" value="Unassembled WGS sequence"/>
</dbReference>
<keyword evidence="6" id="KW-0963">Cytoplasm</keyword>
<evidence type="ECO:0000256" key="11">
    <source>
        <dbReference type="ARBA" id="ARBA00033334"/>
    </source>
</evidence>
<evidence type="ECO:0000256" key="15">
    <source>
        <dbReference type="RuleBase" id="RU366026"/>
    </source>
</evidence>
<dbReference type="Pfam" id="PF01923">
    <property type="entry name" value="Cob_adeno_trans"/>
    <property type="match status" value="1"/>
</dbReference>
<comment type="catalytic activity">
    <reaction evidence="14 15">
        <text>2 cob(II)alamin + reduced [electron-transfer flavoprotein] + 2 ATP = 2 adenosylcob(III)alamin + 2 triphosphate + oxidized [electron-transfer flavoprotein] + 3 H(+)</text>
        <dbReference type="Rhea" id="RHEA:28671"/>
        <dbReference type="Rhea" id="RHEA-COMP:10685"/>
        <dbReference type="Rhea" id="RHEA-COMP:10686"/>
        <dbReference type="ChEBI" id="CHEBI:15378"/>
        <dbReference type="ChEBI" id="CHEBI:16304"/>
        <dbReference type="ChEBI" id="CHEBI:18036"/>
        <dbReference type="ChEBI" id="CHEBI:18408"/>
        <dbReference type="ChEBI" id="CHEBI:30616"/>
        <dbReference type="ChEBI" id="CHEBI:57692"/>
        <dbReference type="ChEBI" id="CHEBI:58307"/>
        <dbReference type="EC" id="2.5.1.17"/>
    </reaction>
</comment>
<evidence type="ECO:0000256" key="2">
    <source>
        <dbReference type="ARBA" id="ARBA00005121"/>
    </source>
</evidence>
<keyword evidence="8 15" id="KW-0547">Nucleotide-binding</keyword>
<evidence type="ECO:0000256" key="4">
    <source>
        <dbReference type="ARBA" id="ARBA00012454"/>
    </source>
</evidence>
<evidence type="ECO:0000256" key="9">
    <source>
        <dbReference type="ARBA" id="ARBA00022840"/>
    </source>
</evidence>
<dbReference type="InterPro" id="IPR016030">
    <property type="entry name" value="CblAdoTrfase-like"/>
</dbReference>
<reference evidence="18" key="1">
    <citation type="submission" date="2020-07" db="EMBL/GenBank/DDBJ databases">
        <title>Huge and variable diversity of episymbiotic CPR bacteria and DPANN archaea in groundwater ecosystems.</title>
        <authorList>
            <person name="He C.Y."/>
            <person name="Keren R."/>
            <person name="Whittaker M."/>
            <person name="Farag I.F."/>
            <person name="Doudna J."/>
            <person name="Cate J.H.D."/>
            <person name="Banfield J.F."/>
        </authorList>
    </citation>
    <scope>NUCLEOTIDE SEQUENCE</scope>
    <source>
        <strain evidence="18">NC_groundwater_717_Ag_S-0.2um_59_8</strain>
    </source>
</reference>
<evidence type="ECO:0000256" key="1">
    <source>
        <dbReference type="ARBA" id="ARBA00004496"/>
    </source>
</evidence>